<dbReference type="RefSeq" id="WP_183542676.1">
    <property type="nucleotide sequence ID" value="NZ_BMQT01000004.1"/>
</dbReference>
<proteinExistence type="predicted"/>
<keyword evidence="1" id="KW-0472">Membrane</keyword>
<feature type="transmembrane region" description="Helical" evidence="1">
    <location>
        <begin position="151"/>
        <end position="177"/>
    </location>
</feature>
<name>A0A7W5A1K7_9ACTN</name>
<dbReference type="Proteomes" id="UP000577707">
    <property type="component" value="Unassembled WGS sequence"/>
</dbReference>
<accession>A0A7W5A1K7</accession>
<evidence type="ECO:0000313" key="2">
    <source>
        <dbReference type="EMBL" id="MBB3087977.1"/>
    </source>
</evidence>
<keyword evidence="1" id="KW-1133">Transmembrane helix</keyword>
<dbReference type="AlphaFoldDB" id="A0A7W5A1K7"/>
<dbReference type="EMBL" id="JACHXG010000002">
    <property type="protein sequence ID" value="MBB3087977.1"/>
    <property type="molecule type" value="Genomic_DNA"/>
</dbReference>
<evidence type="ECO:0000313" key="3">
    <source>
        <dbReference type="Proteomes" id="UP000577707"/>
    </source>
</evidence>
<keyword evidence="1" id="KW-0812">Transmembrane</keyword>
<evidence type="ECO:0000256" key="1">
    <source>
        <dbReference type="SAM" id="Phobius"/>
    </source>
</evidence>
<sequence>MTLPPYGIPPDAVPLYELLCRSTEGSPYIVEPTAKGFDFKVDIANAQWWDLLGRSGLTKSYVHHITVTDSGTYSITDDLCTISWNVGVPTAHYTYKRTYGRNISIGFGKAYALDDDLIPAEVYSYTYSTEESRRVIQSAARSLGMKEEWPAAAIVGLVFAIIGSLGAVAALITVGILRLAS</sequence>
<protein>
    <submittedName>
        <fullName evidence="2">Uncharacterized protein</fullName>
    </submittedName>
</protein>
<keyword evidence="3" id="KW-1185">Reference proteome</keyword>
<comment type="caution">
    <text evidence="2">The sequence shown here is derived from an EMBL/GenBank/DDBJ whole genome shotgun (WGS) entry which is preliminary data.</text>
</comment>
<organism evidence="2 3">
    <name type="scientific">Nocardioides albus</name>
    <dbReference type="NCBI Taxonomy" id="1841"/>
    <lineage>
        <taxon>Bacteria</taxon>
        <taxon>Bacillati</taxon>
        <taxon>Actinomycetota</taxon>
        <taxon>Actinomycetes</taxon>
        <taxon>Propionibacteriales</taxon>
        <taxon>Nocardioidaceae</taxon>
        <taxon>Nocardioides</taxon>
    </lineage>
</organism>
<reference evidence="2 3" key="1">
    <citation type="submission" date="2020-08" db="EMBL/GenBank/DDBJ databases">
        <title>Genomic Encyclopedia of Type Strains, Phase III (KMG-III): the genomes of soil and plant-associated and newly described type strains.</title>
        <authorList>
            <person name="Whitman W."/>
        </authorList>
    </citation>
    <scope>NUCLEOTIDE SEQUENCE [LARGE SCALE GENOMIC DNA]</scope>
    <source>
        <strain evidence="2 3">CECT 3302</strain>
    </source>
</reference>
<gene>
    <name evidence="2" type="ORF">FHS12_000910</name>
</gene>